<dbReference type="AlphaFoldDB" id="A0A6B2M2R2"/>
<keyword evidence="1" id="KW-1133">Transmembrane helix</keyword>
<sequence length="142" mass="15994">MLKSFVLRIILILSLTGTVSLLLMALTLGIQQDQEGLVFCGTLFGILLLWVGINAYVVKKVDPELSVEVARLLIPSGAVLSIFLSYLLAMILDDMIPGTEGKQHWIVLFVGLGVAFFLFIRWFDIKWLRAEDEILNIEERSR</sequence>
<organism evidence="2 3">
    <name type="scientific">Oceanipulchritudo coccoides</name>
    <dbReference type="NCBI Taxonomy" id="2706888"/>
    <lineage>
        <taxon>Bacteria</taxon>
        <taxon>Pseudomonadati</taxon>
        <taxon>Verrucomicrobiota</taxon>
        <taxon>Opitutia</taxon>
        <taxon>Puniceicoccales</taxon>
        <taxon>Oceanipulchritudinaceae</taxon>
        <taxon>Oceanipulchritudo</taxon>
    </lineage>
</organism>
<feature type="transmembrane region" description="Helical" evidence="1">
    <location>
        <begin position="104"/>
        <end position="123"/>
    </location>
</feature>
<evidence type="ECO:0000313" key="3">
    <source>
        <dbReference type="Proteomes" id="UP000478417"/>
    </source>
</evidence>
<comment type="caution">
    <text evidence="2">The sequence shown here is derived from an EMBL/GenBank/DDBJ whole genome shotgun (WGS) entry which is preliminary data.</text>
</comment>
<keyword evidence="1" id="KW-0812">Transmembrane</keyword>
<dbReference type="EMBL" id="JAAGNX010000002">
    <property type="protein sequence ID" value="NDV62367.1"/>
    <property type="molecule type" value="Genomic_DNA"/>
</dbReference>
<proteinExistence type="predicted"/>
<name>A0A6B2M2R2_9BACT</name>
<dbReference type="Proteomes" id="UP000478417">
    <property type="component" value="Unassembled WGS sequence"/>
</dbReference>
<feature type="transmembrane region" description="Helical" evidence="1">
    <location>
        <begin position="36"/>
        <end position="57"/>
    </location>
</feature>
<accession>A0A6B2M2R2</accession>
<evidence type="ECO:0000256" key="1">
    <source>
        <dbReference type="SAM" id="Phobius"/>
    </source>
</evidence>
<feature type="transmembrane region" description="Helical" evidence="1">
    <location>
        <begin position="69"/>
        <end position="92"/>
    </location>
</feature>
<protein>
    <submittedName>
        <fullName evidence="2">Uncharacterized protein</fullName>
    </submittedName>
</protein>
<feature type="transmembrane region" description="Helical" evidence="1">
    <location>
        <begin position="7"/>
        <end position="30"/>
    </location>
</feature>
<keyword evidence="3" id="KW-1185">Reference proteome</keyword>
<evidence type="ECO:0000313" key="2">
    <source>
        <dbReference type="EMBL" id="NDV62367.1"/>
    </source>
</evidence>
<reference evidence="2 3" key="1">
    <citation type="submission" date="2020-02" db="EMBL/GenBank/DDBJ databases">
        <title>Albibacoteraceae fam. nov., the first described family within the subdivision 4 Verrucomicrobia.</title>
        <authorList>
            <person name="Xi F."/>
        </authorList>
    </citation>
    <scope>NUCLEOTIDE SEQUENCE [LARGE SCALE GENOMIC DNA]</scope>
    <source>
        <strain evidence="2 3">CK1056</strain>
    </source>
</reference>
<keyword evidence="1" id="KW-0472">Membrane</keyword>
<gene>
    <name evidence="2" type="ORF">G0Q06_07895</name>
</gene>